<gene>
    <name evidence="3" type="ORF">KK078_13820</name>
</gene>
<dbReference type="EMBL" id="JAHESC010000018">
    <property type="protein sequence ID" value="MBT1687644.1"/>
    <property type="molecule type" value="Genomic_DNA"/>
</dbReference>
<protein>
    <recommendedName>
        <fullName evidence="5">Lipoprotein</fullName>
    </recommendedName>
</protein>
<comment type="caution">
    <text evidence="3">The sequence shown here is derived from an EMBL/GenBank/DDBJ whole genome shotgun (WGS) entry which is preliminary data.</text>
</comment>
<evidence type="ECO:0000256" key="1">
    <source>
        <dbReference type="SAM" id="MobiDB-lite"/>
    </source>
</evidence>
<dbReference type="AlphaFoldDB" id="A0AAP2D9D1"/>
<accession>A0AAP2D9D1</accession>
<evidence type="ECO:0000313" key="3">
    <source>
        <dbReference type="EMBL" id="MBT1687644.1"/>
    </source>
</evidence>
<dbReference type="Proteomes" id="UP001319180">
    <property type="component" value="Unassembled WGS sequence"/>
</dbReference>
<evidence type="ECO:0008006" key="5">
    <source>
        <dbReference type="Google" id="ProtNLM"/>
    </source>
</evidence>
<reference evidence="3 4" key="1">
    <citation type="submission" date="2021-05" db="EMBL/GenBank/DDBJ databases">
        <title>A Polyphasic approach of four new species of the genus Ohtaekwangia: Ohtaekwangia histidinii sp. nov., Ohtaekwangia cretensis sp. nov., Ohtaekwangia indiensis sp. nov., Ohtaekwangia reichenbachii sp. nov. from diverse environment.</title>
        <authorList>
            <person name="Octaviana S."/>
        </authorList>
    </citation>
    <scope>NUCLEOTIDE SEQUENCE [LARGE SCALE GENOMIC DNA]</scope>
    <source>
        <strain evidence="3 4">PWU37</strain>
    </source>
</reference>
<organism evidence="3 4">
    <name type="scientific">Dawidia soli</name>
    <dbReference type="NCBI Taxonomy" id="2782352"/>
    <lineage>
        <taxon>Bacteria</taxon>
        <taxon>Pseudomonadati</taxon>
        <taxon>Bacteroidota</taxon>
        <taxon>Cytophagia</taxon>
        <taxon>Cytophagales</taxon>
        <taxon>Chryseotaleaceae</taxon>
        <taxon>Dawidia</taxon>
    </lineage>
</organism>
<proteinExistence type="predicted"/>
<dbReference type="RefSeq" id="WP_254090874.1">
    <property type="nucleotide sequence ID" value="NZ_JAHESC010000018.1"/>
</dbReference>
<keyword evidence="4" id="KW-1185">Reference proteome</keyword>
<evidence type="ECO:0000313" key="4">
    <source>
        <dbReference type="Proteomes" id="UP001319180"/>
    </source>
</evidence>
<feature type="chain" id="PRO_5043044536" description="Lipoprotein" evidence="2">
    <location>
        <begin position="20"/>
        <end position="55"/>
    </location>
</feature>
<feature type="region of interest" description="Disordered" evidence="1">
    <location>
        <begin position="36"/>
        <end position="55"/>
    </location>
</feature>
<keyword evidence="2" id="KW-0732">Signal</keyword>
<evidence type="ECO:0000256" key="2">
    <source>
        <dbReference type="SAM" id="SignalP"/>
    </source>
</evidence>
<name>A0AAP2D9D1_9BACT</name>
<feature type="signal peptide" evidence="2">
    <location>
        <begin position="1"/>
        <end position="19"/>
    </location>
</feature>
<sequence>MRRPLFYLILIALLLPACGKKGTTITTVKPKYHHRWYDRKKDRHTPRTKKLRVRN</sequence>